<dbReference type="OrthoDB" id="9775975at2"/>
<evidence type="ECO:0000256" key="1">
    <source>
        <dbReference type="SAM" id="Phobius"/>
    </source>
</evidence>
<sequence length="402" mass="46413">MINKLVRDPRLDTLRGLMLVMITINHLGSPLSLYTYQPFGFYSAAEGFVFLSGLVAGLVYSYYAQLGRGFLWSKAFIRARDIYLVHILLVALLLVCVLLIQDWLREKDLLEPFWGVFVEQPPELTFFLYATLLFHSSYLDILPMYALFLLAMPLVIEALVKKRWLWVMSVSVGLWIAVQMGLRSEQVVGWLSNDLLLLKTWGFEFLAWQLLFVMGMVAGAWRVIYPEQSALPPRFWLWLLCVLIFLFLGFVHASGKWLQRADVEIWLLPIIIDWRDWVLSLNLRSLSQTKFITPIRLLNFLVLVYLIARLGSRCPRCLTQSWLAWLGQHSLSVFAWHVIIVFAMTPLGMGVAAWSRGRLDLAYEWQVALTLLVVASLSLPAWLHERHQQHQKNKRAASLGTF</sequence>
<dbReference type="Proteomes" id="UP000194798">
    <property type="component" value="Unassembled WGS sequence"/>
</dbReference>
<keyword evidence="3" id="KW-1185">Reference proteome</keyword>
<comment type="caution">
    <text evidence="2">The sequence shown here is derived from an EMBL/GenBank/DDBJ whole genome shotgun (WGS) entry which is preliminary data.</text>
</comment>
<feature type="transmembrane region" description="Helical" evidence="1">
    <location>
        <begin position="322"/>
        <end position="345"/>
    </location>
</feature>
<gene>
    <name evidence="2" type="ORF">TPSD3_07360</name>
</gene>
<evidence type="ECO:0000313" key="2">
    <source>
        <dbReference type="EMBL" id="OUD14143.1"/>
    </source>
</evidence>
<feature type="transmembrane region" description="Helical" evidence="1">
    <location>
        <begin position="12"/>
        <end position="33"/>
    </location>
</feature>
<name>A0A251X8Z9_9GAMM</name>
<feature type="transmembrane region" description="Helical" evidence="1">
    <location>
        <begin position="235"/>
        <end position="253"/>
    </location>
</feature>
<accession>A0A251X8Z9</accession>
<dbReference type="InterPro" id="IPR014550">
    <property type="entry name" value="UCP028704_OpgC"/>
</dbReference>
<dbReference type="AlphaFoldDB" id="A0A251X8Z9"/>
<keyword evidence="1" id="KW-0812">Transmembrane</keyword>
<feature type="transmembrane region" description="Helical" evidence="1">
    <location>
        <begin position="39"/>
        <end position="63"/>
    </location>
</feature>
<feature type="transmembrane region" description="Helical" evidence="1">
    <location>
        <begin position="202"/>
        <end position="223"/>
    </location>
</feature>
<keyword evidence="1" id="KW-1133">Transmembrane helix</keyword>
<dbReference type="Pfam" id="PF10129">
    <property type="entry name" value="OpgC_C"/>
    <property type="match status" value="1"/>
</dbReference>
<reference evidence="2 3" key="1">
    <citation type="submission" date="2016-12" db="EMBL/GenBank/DDBJ databases">
        <title>Thioflexothrix psekupsii D3 genome sequencing and assembly.</title>
        <authorList>
            <person name="Fomenkov A."/>
            <person name="Vincze T."/>
            <person name="Grabovich M."/>
            <person name="Anton B.P."/>
            <person name="Dubinina G."/>
            <person name="Orlova M."/>
            <person name="Belousova E."/>
            <person name="Roberts R.J."/>
        </authorList>
    </citation>
    <scope>NUCLEOTIDE SEQUENCE [LARGE SCALE GENOMIC DNA]</scope>
    <source>
        <strain evidence="2">D3</strain>
    </source>
</reference>
<feature type="transmembrane region" description="Helical" evidence="1">
    <location>
        <begin position="83"/>
        <end position="104"/>
    </location>
</feature>
<dbReference type="PIRSF" id="PIRSF028704">
    <property type="entry name" value="UPC028704"/>
    <property type="match status" value="1"/>
</dbReference>
<feature type="transmembrane region" description="Helical" evidence="1">
    <location>
        <begin position="365"/>
        <end position="383"/>
    </location>
</feature>
<evidence type="ECO:0000313" key="3">
    <source>
        <dbReference type="Proteomes" id="UP000194798"/>
    </source>
</evidence>
<dbReference type="RefSeq" id="WP_086487930.1">
    <property type="nucleotide sequence ID" value="NZ_MSLT01000012.1"/>
</dbReference>
<feature type="transmembrane region" description="Helical" evidence="1">
    <location>
        <begin position="291"/>
        <end position="310"/>
    </location>
</feature>
<protein>
    <recommendedName>
        <fullName evidence="4">OpgC protein</fullName>
    </recommendedName>
</protein>
<evidence type="ECO:0008006" key="4">
    <source>
        <dbReference type="Google" id="ProtNLM"/>
    </source>
</evidence>
<dbReference type="PANTHER" id="PTHR38592">
    <property type="entry name" value="BLL4819 PROTEIN"/>
    <property type="match status" value="1"/>
</dbReference>
<organism evidence="2 3">
    <name type="scientific">Thioflexithrix psekupsensis</name>
    <dbReference type="NCBI Taxonomy" id="1570016"/>
    <lineage>
        <taxon>Bacteria</taxon>
        <taxon>Pseudomonadati</taxon>
        <taxon>Pseudomonadota</taxon>
        <taxon>Gammaproteobacteria</taxon>
        <taxon>Thiotrichales</taxon>
        <taxon>Thioflexithrix</taxon>
    </lineage>
</organism>
<proteinExistence type="predicted"/>
<feature type="transmembrane region" description="Helical" evidence="1">
    <location>
        <begin position="124"/>
        <end position="152"/>
    </location>
</feature>
<keyword evidence="1" id="KW-0472">Membrane</keyword>
<feature type="transmembrane region" description="Helical" evidence="1">
    <location>
        <begin position="164"/>
        <end position="182"/>
    </location>
</feature>
<dbReference type="PANTHER" id="PTHR38592:SF3">
    <property type="entry name" value="BLL4819 PROTEIN"/>
    <property type="match status" value="1"/>
</dbReference>
<dbReference type="EMBL" id="MSLT01000012">
    <property type="protein sequence ID" value="OUD14143.1"/>
    <property type="molecule type" value="Genomic_DNA"/>
</dbReference>